<dbReference type="Pfam" id="PF14643">
    <property type="entry name" value="DUF4455"/>
    <property type="match status" value="1"/>
</dbReference>
<gene>
    <name evidence="3" type="ORF">PHYEVI_LOCUS11469</name>
</gene>
<proteinExistence type="predicted"/>
<dbReference type="InterPro" id="IPR028089">
    <property type="entry name" value="DUF4455"/>
</dbReference>
<dbReference type="PANTHER" id="PTHR45615:SF80">
    <property type="entry name" value="GRIP DOMAIN-CONTAINING PROTEIN"/>
    <property type="match status" value="1"/>
</dbReference>
<dbReference type="Proteomes" id="UP001153712">
    <property type="component" value="Chromosome 9"/>
</dbReference>
<dbReference type="OrthoDB" id="431588at2759"/>
<keyword evidence="1" id="KW-0175">Coiled coil</keyword>
<feature type="coiled-coil region" evidence="1">
    <location>
        <begin position="26"/>
        <end position="72"/>
    </location>
</feature>
<reference evidence="3" key="1">
    <citation type="submission" date="2022-01" db="EMBL/GenBank/DDBJ databases">
        <authorList>
            <person name="King R."/>
        </authorList>
    </citation>
    <scope>NUCLEOTIDE SEQUENCE</scope>
</reference>
<organism evidence="3 4">
    <name type="scientific">Phyllotreta striolata</name>
    <name type="common">Striped flea beetle</name>
    <name type="synonym">Crioceris striolata</name>
    <dbReference type="NCBI Taxonomy" id="444603"/>
    <lineage>
        <taxon>Eukaryota</taxon>
        <taxon>Metazoa</taxon>
        <taxon>Ecdysozoa</taxon>
        <taxon>Arthropoda</taxon>
        <taxon>Hexapoda</taxon>
        <taxon>Insecta</taxon>
        <taxon>Pterygota</taxon>
        <taxon>Neoptera</taxon>
        <taxon>Endopterygota</taxon>
        <taxon>Coleoptera</taxon>
        <taxon>Polyphaga</taxon>
        <taxon>Cucujiformia</taxon>
        <taxon>Chrysomeloidea</taxon>
        <taxon>Chrysomelidae</taxon>
        <taxon>Galerucinae</taxon>
        <taxon>Alticini</taxon>
        <taxon>Phyllotreta</taxon>
    </lineage>
</organism>
<dbReference type="PANTHER" id="PTHR45615">
    <property type="entry name" value="MYOSIN HEAVY CHAIN, NON-MUSCLE"/>
    <property type="match status" value="1"/>
</dbReference>
<protein>
    <recommendedName>
        <fullName evidence="2">DUF4455 domain-containing protein</fullName>
    </recommendedName>
</protein>
<dbReference type="EMBL" id="OU900102">
    <property type="protein sequence ID" value="CAG9865227.1"/>
    <property type="molecule type" value="Genomic_DNA"/>
</dbReference>
<name>A0A9N9XWV4_PHYSR</name>
<accession>A0A9N9XWV4</accession>
<evidence type="ECO:0000313" key="3">
    <source>
        <dbReference type="EMBL" id="CAG9865227.1"/>
    </source>
</evidence>
<sequence>MSAEDVQIIKDLPVNIVPVSSPIPKIEQMLEKKKAAQEALMEKLNKSMREINEDVDAEAKKKTEEINKKLDQVKHDVKRHYVDMKFDLNNHQIGDDFYKKTKKILHKNQKKAVEAVDDFVVFMKKLEESRIKKFKILLKDTKSQSSQLGYELPFYIDEFFGKKMSDINKITINNYEMYDETERELKLQIEQDQKSWYEELLQLKEALKEQIRVLTRRVTTYAEIDDISDQKPEQMAAQLRRLDSLKSEFNYEVTKDDSLEEIRPKIERWLKLVQKHLAAAEQSSKNVIQTYKSMISVLFNRCFKELKFIKIDLANSIVHSSQVQDYLSEMYTPTIDQLMIKNLEELEKLQDTWSKTIQKMTDEINEAYTFLKEAATLWDRYFRRLEELRKLVLRDLDNAIRRHCISTGCHEASLNITMEQLRQAPNKAELDRLLEEAVRILEKIKEAYVEDAQKELNVVQKYKIWMDLSVDLLIMGIRRYLVIHPPDYERDPKKQRRRASQMSVQEQGPSLPIQILYCVYQVGAVSNWMFGLWEGLDQYANACRQEIMATAEKWMARQREKIDERLNTKLSLYQPRVSQIKIVNYEKRLEELKRHEKILNDHKMFIICTKMPDLETQRLVVCSECNDLYDKYAEISDAAIKALPTTNNSAEVKALMTNVYPKLESVEHEVETIVSKCVESFANFPDEVKYMNYGILEKIRLFNEGGDYNLNEIPDLQKELKRIEDISATVKLDDSMYHCSNQMQIAKTTIYSSLTRAFNEHKFLENLVKKVERVHRDVREIVVNLRKSFRKMRQQLENINSKARYNVGNKDYLNEFVGRFQEVLKTAEGLNDYLEHPEPVQLFLKSTRSTKKLESSHTKRSYHQEDPFKSNLQIAGNKDFISSMMNVFKTSLDNIKHTSQEFYSSNKQTGLILDSTKLQPSYEDCLEEIYRKYQPYMLQCEICWLENATKFIQILNEIIEFKDSFISDFKKAFFDKCMRKLEDSAGSIMDDLEQERLNFNERLKQIYTRLKVLFGHPKNNEMLNQLRRDHDEMHADNEEKFRKILDPHKEHLDDVVIKIKTEIESLETILPTLNTDDIIKMIENFMEQIEEKIPLLSTEMFSMYSSSSDVGEYMHEYYQQSRTSYQEIQLKMESLKSGVENKPKVDPIVALDEELEAIKTKMDDFVARKMLQHLEEFKTIWDSEIKYVLSLFKVKYDDVNY</sequence>
<keyword evidence="4" id="KW-1185">Reference proteome</keyword>
<dbReference type="AlphaFoldDB" id="A0A9N9XWV4"/>
<evidence type="ECO:0000259" key="2">
    <source>
        <dbReference type="Pfam" id="PF14643"/>
    </source>
</evidence>
<evidence type="ECO:0000313" key="4">
    <source>
        <dbReference type="Proteomes" id="UP001153712"/>
    </source>
</evidence>
<feature type="domain" description="DUF4455" evidence="2">
    <location>
        <begin position="33"/>
        <end position="462"/>
    </location>
</feature>
<evidence type="ECO:0000256" key="1">
    <source>
        <dbReference type="SAM" id="Coils"/>
    </source>
</evidence>